<dbReference type="InterPro" id="IPR036926">
    <property type="entry name" value="Thymidate_synth/dCMP_Mease_sf"/>
</dbReference>
<dbReference type="EMBL" id="JALHLF010000057">
    <property type="protein sequence ID" value="MCJ2183703.1"/>
    <property type="molecule type" value="Genomic_DNA"/>
</dbReference>
<reference evidence="1" key="1">
    <citation type="submission" date="2022-03" db="EMBL/GenBank/DDBJ databases">
        <title>Identification of a novel bacterium isolated from mangrove sediments.</title>
        <authorList>
            <person name="Pan X."/>
        </authorList>
    </citation>
    <scope>NUCLEOTIDE SEQUENCE</scope>
    <source>
        <strain evidence="1">B1949</strain>
    </source>
</reference>
<gene>
    <name evidence="1" type="ORF">MTR62_13530</name>
</gene>
<dbReference type="Proteomes" id="UP001162881">
    <property type="component" value="Unassembled WGS sequence"/>
</dbReference>
<sequence>MKLLEGRTIPEVWLKAASYVNDCHRHEDLNVFLHVREPTVLEVADRDVWLAMDQFFSDHGAYSIHTVAETIFPLDCYEKGGAAGVYEDYPRRIKEIHAARTDRGWGTYAHRLVRQKDRDGTLYNPLSDLVAKMKNYSKYVASFELGVGPAIEEEICIYDGAIDRRPHYGGPCLSHLSFKSHKGAVHLNATYRSHYYIRRLFGNMVGLGRLLYFISVETGLAIGSLTINSTYAKADSGNGGQCGGRWTQKDLDRLLADCSKIYSDAQEREEMMT</sequence>
<dbReference type="SUPFAM" id="SSF55831">
    <property type="entry name" value="Thymidylate synthase/dCMP hydroxymethylase"/>
    <property type="match status" value="1"/>
</dbReference>
<keyword evidence="2" id="KW-1185">Reference proteome</keyword>
<name>A0ABT0BF71_9SPHN</name>
<evidence type="ECO:0000313" key="2">
    <source>
        <dbReference type="Proteomes" id="UP001162881"/>
    </source>
</evidence>
<organism evidence="1 2">
    <name type="scientific">Novosphingobium organovorum</name>
    <dbReference type="NCBI Taxonomy" id="2930092"/>
    <lineage>
        <taxon>Bacteria</taxon>
        <taxon>Pseudomonadati</taxon>
        <taxon>Pseudomonadota</taxon>
        <taxon>Alphaproteobacteria</taxon>
        <taxon>Sphingomonadales</taxon>
        <taxon>Sphingomonadaceae</taxon>
        <taxon>Novosphingobium</taxon>
    </lineage>
</organism>
<proteinExistence type="predicted"/>
<accession>A0ABT0BF71</accession>
<protein>
    <recommendedName>
        <fullName evidence="3">Thymidylate synthase</fullName>
    </recommendedName>
</protein>
<evidence type="ECO:0000313" key="1">
    <source>
        <dbReference type="EMBL" id="MCJ2183703.1"/>
    </source>
</evidence>
<dbReference type="Gene3D" id="3.30.572.10">
    <property type="entry name" value="Thymidylate synthase/dCMP hydroxymethylase domain"/>
    <property type="match status" value="1"/>
</dbReference>
<comment type="caution">
    <text evidence="1">The sequence shown here is derived from an EMBL/GenBank/DDBJ whole genome shotgun (WGS) entry which is preliminary data.</text>
</comment>
<dbReference type="RefSeq" id="WP_244021745.1">
    <property type="nucleotide sequence ID" value="NZ_JALHLF010000057.1"/>
</dbReference>
<evidence type="ECO:0008006" key="3">
    <source>
        <dbReference type="Google" id="ProtNLM"/>
    </source>
</evidence>